<accession>A0ABV8TX67</accession>
<dbReference type="Pfam" id="PF01614">
    <property type="entry name" value="IclR_C"/>
    <property type="match status" value="1"/>
</dbReference>
<keyword evidence="1" id="KW-0805">Transcription regulation</keyword>
<protein>
    <submittedName>
        <fullName evidence="6">IclR family transcriptional regulator</fullName>
    </submittedName>
</protein>
<dbReference type="InterPro" id="IPR029016">
    <property type="entry name" value="GAF-like_dom_sf"/>
</dbReference>
<dbReference type="InterPro" id="IPR014757">
    <property type="entry name" value="Tscrpt_reg_IclR_C"/>
</dbReference>
<keyword evidence="3" id="KW-0804">Transcription</keyword>
<evidence type="ECO:0000256" key="1">
    <source>
        <dbReference type="ARBA" id="ARBA00023015"/>
    </source>
</evidence>
<evidence type="ECO:0000313" key="7">
    <source>
        <dbReference type="Proteomes" id="UP001595823"/>
    </source>
</evidence>
<gene>
    <name evidence="6" type="ORF">ACFPET_09185</name>
</gene>
<feature type="domain" description="IclR-ED" evidence="5">
    <location>
        <begin position="103"/>
        <end position="287"/>
    </location>
</feature>
<reference evidence="7" key="1">
    <citation type="journal article" date="2019" name="Int. J. Syst. Evol. Microbiol.">
        <title>The Global Catalogue of Microorganisms (GCM) 10K type strain sequencing project: providing services to taxonomists for standard genome sequencing and annotation.</title>
        <authorList>
            <consortium name="The Broad Institute Genomics Platform"/>
            <consortium name="The Broad Institute Genome Sequencing Center for Infectious Disease"/>
            <person name="Wu L."/>
            <person name="Ma J."/>
        </authorList>
    </citation>
    <scope>NUCLEOTIDE SEQUENCE [LARGE SCALE GENOMIC DNA]</scope>
    <source>
        <strain evidence="7">IBRC-M 10908</strain>
    </source>
</reference>
<evidence type="ECO:0000256" key="3">
    <source>
        <dbReference type="ARBA" id="ARBA00023163"/>
    </source>
</evidence>
<keyword evidence="7" id="KW-1185">Reference proteome</keyword>
<dbReference type="InterPro" id="IPR005471">
    <property type="entry name" value="Tscrpt_reg_IclR_N"/>
</dbReference>
<dbReference type="RefSeq" id="WP_380620098.1">
    <property type="nucleotide sequence ID" value="NZ_JBHSDK010000013.1"/>
</dbReference>
<dbReference type="PROSITE" id="PS51077">
    <property type="entry name" value="HTH_ICLR"/>
    <property type="match status" value="1"/>
</dbReference>
<dbReference type="PROSITE" id="PS51078">
    <property type="entry name" value="ICLR_ED"/>
    <property type="match status" value="1"/>
</dbReference>
<evidence type="ECO:0000259" key="5">
    <source>
        <dbReference type="PROSITE" id="PS51078"/>
    </source>
</evidence>
<dbReference type="Proteomes" id="UP001595823">
    <property type="component" value="Unassembled WGS sequence"/>
</dbReference>
<dbReference type="InterPro" id="IPR036388">
    <property type="entry name" value="WH-like_DNA-bd_sf"/>
</dbReference>
<dbReference type="SMART" id="SM00346">
    <property type="entry name" value="HTH_ICLR"/>
    <property type="match status" value="1"/>
</dbReference>
<proteinExistence type="predicted"/>
<dbReference type="PANTHER" id="PTHR30136:SF24">
    <property type="entry name" value="HTH-TYPE TRANSCRIPTIONAL REPRESSOR ALLR"/>
    <property type="match status" value="1"/>
</dbReference>
<dbReference type="SUPFAM" id="SSF55781">
    <property type="entry name" value="GAF domain-like"/>
    <property type="match status" value="1"/>
</dbReference>
<dbReference type="InterPro" id="IPR036390">
    <property type="entry name" value="WH_DNA-bd_sf"/>
</dbReference>
<organism evidence="6 7">
    <name type="scientific">Salininema proteolyticum</name>
    <dbReference type="NCBI Taxonomy" id="1607685"/>
    <lineage>
        <taxon>Bacteria</taxon>
        <taxon>Bacillati</taxon>
        <taxon>Actinomycetota</taxon>
        <taxon>Actinomycetes</taxon>
        <taxon>Glycomycetales</taxon>
        <taxon>Glycomycetaceae</taxon>
        <taxon>Salininema</taxon>
    </lineage>
</organism>
<dbReference type="PANTHER" id="PTHR30136">
    <property type="entry name" value="HELIX-TURN-HELIX TRANSCRIPTIONAL REGULATOR, ICLR FAMILY"/>
    <property type="match status" value="1"/>
</dbReference>
<dbReference type="Gene3D" id="1.10.10.10">
    <property type="entry name" value="Winged helix-like DNA-binding domain superfamily/Winged helix DNA-binding domain"/>
    <property type="match status" value="1"/>
</dbReference>
<comment type="caution">
    <text evidence="6">The sequence shown here is derived from an EMBL/GenBank/DDBJ whole genome shotgun (WGS) entry which is preliminary data.</text>
</comment>
<dbReference type="EMBL" id="JBHSDK010000013">
    <property type="protein sequence ID" value="MFC4335370.1"/>
    <property type="molecule type" value="Genomic_DNA"/>
</dbReference>
<evidence type="ECO:0000259" key="4">
    <source>
        <dbReference type="PROSITE" id="PS51077"/>
    </source>
</evidence>
<keyword evidence="2" id="KW-0238">DNA-binding</keyword>
<dbReference type="InterPro" id="IPR050707">
    <property type="entry name" value="HTH_MetabolicPath_Reg"/>
</dbReference>
<name>A0ABV8TX67_9ACTN</name>
<evidence type="ECO:0000313" key="6">
    <source>
        <dbReference type="EMBL" id="MFC4335370.1"/>
    </source>
</evidence>
<sequence length="287" mass="31876">MGDSKKQGSGGTIQSVQRALRILEYIGRHPEGVTAPRIAHQFQLNRATAYNLLRTLVQERYAVHADNGRFILGTQVSQRYSDLVRVMQNALVSHSEAAGLPKQSPRSGKEVMRQRADAVSVESYITRIVAETGYSIFVASMIDSRVTLLDVIEGRRSPHVEDLVVGFDEGAHATAFGKALLSTLPTQKRANYLGEYGMRPFTRNTLTDFNHFDYDLDQAARKGVYLEMEQYRPDIACAAVLVPDAGQGQIPLSLATAVPTEHMGQWGNLITNRLRRAAREISTIRSF</sequence>
<evidence type="ECO:0000256" key="2">
    <source>
        <dbReference type="ARBA" id="ARBA00023125"/>
    </source>
</evidence>
<feature type="domain" description="HTH iclR-type" evidence="4">
    <location>
        <begin position="13"/>
        <end position="74"/>
    </location>
</feature>
<dbReference type="SUPFAM" id="SSF46785">
    <property type="entry name" value="Winged helix' DNA-binding domain"/>
    <property type="match status" value="1"/>
</dbReference>
<dbReference type="Gene3D" id="3.30.450.40">
    <property type="match status" value="1"/>
</dbReference>
<dbReference type="Pfam" id="PF09339">
    <property type="entry name" value="HTH_IclR"/>
    <property type="match status" value="1"/>
</dbReference>